<comment type="caution">
    <text evidence="1">The sequence shown here is derived from an EMBL/GenBank/DDBJ whole genome shotgun (WGS) entry which is preliminary data.</text>
</comment>
<protein>
    <submittedName>
        <fullName evidence="1">Uncharacterized protein</fullName>
    </submittedName>
</protein>
<evidence type="ECO:0000313" key="2">
    <source>
        <dbReference type="Proteomes" id="UP000324326"/>
    </source>
</evidence>
<dbReference type="Proteomes" id="UP000324326">
    <property type="component" value="Unassembled WGS sequence"/>
</dbReference>
<dbReference type="EMBL" id="QSND01000008">
    <property type="protein sequence ID" value="KAA6446710.1"/>
    <property type="molecule type" value="Genomic_DNA"/>
</dbReference>
<accession>A0A5M8RH38</accession>
<reference evidence="1 2" key="1">
    <citation type="submission" date="2018-08" db="EMBL/GenBank/DDBJ databases">
        <title>Bacillus phenotypic plasticity.</title>
        <authorList>
            <person name="Hurtado E."/>
        </authorList>
    </citation>
    <scope>NUCLEOTIDE SEQUENCE [LARGE SCALE GENOMIC DNA]</scope>
    <source>
        <strain evidence="1 2">427</strain>
    </source>
</reference>
<name>A0A5M8RH38_9BACI</name>
<organism evidence="1 2">
    <name type="scientific">Bacillus swezeyi</name>
    <dbReference type="NCBI Taxonomy" id="1925020"/>
    <lineage>
        <taxon>Bacteria</taxon>
        <taxon>Bacillati</taxon>
        <taxon>Bacillota</taxon>
        <taxon>Bacilli</taxon>
        <taxon>Bacillales</taxon>
        <taxon>Bacillaceae</taxon>
        <taxon>Bacillus</taxon>
    </lineage>
</organism>
<sequence>MKFFEVCEPYYALIKANTKEKAMKLYIETVADDDGKLSDEMREVGQTYAAIKHGRTTGEYKELMPSDQALDEISNDEEMVLIIDGGLL</sequence>
<dbReference type="AlphaFoldDB" id="A0A5M8RH38"/>
<gene>
    <name evidence="1" type="ORF">DX927_23760</name>
</gene>
<evidence type="ECO:0000313" key="1">
    <source>
        <dbReference type="EMBL" id="KAA6446710.1"/>
    </source>
</evidence>
<proteinExistence type="predicted"/>